<evidence type="ECO:0000256" key="2">
    <source>
        <dbReference type="ARBA" id="ARBA00010772"/>
    </source>
</evidence>
<comment type="similarity">
    <text evidence="2">Belongs to the mannose-6-phosphate isomerase type 1 family.</text>
</comment>
<comment type="caution">
    <text evidence="11">The sequence shown here is derived from an EMBL/GenBank/DDBJ whole genome shotgun (WGS) entry which is preliminary data.</text>
</comment>
<proteinExistence type="inferred from homology"/>
<evidence type="ECO:0000256" key="7">
    <source>
        <dbReference type="PIRSR" id="PIRSR001480-1"/>
    </source>
</evidence>
<keyword evidence="6 11" id="KW-0413">Isomerase</keyword>
<evidence type="ECO:0000256" key="4">
    <source>
        <dbReference type="ARBA" id="ARBA00022723"/>
    </source>
</evidence>
<feature type="compositionally biased region" description="Basic and acidic residues" evidence="9">
    <location>
        <begin position="90"/>
        <end position="102"/>
    </location>
</feature>
<dbReference type="EC" id="5.3.1.8" evidence="3"/>
<evidence type="ECO:0000313" key="11">
    <source>
        <dbReference type="EMBL" id="EJD65663.1"/>
    </source>
</evidence>
<dbReference type="InterPro" id="IPR016305">
    <property type="entry name" value="Mannose-6-P_Isomerase"/>
</dbReference>
<dbReference type="GO" id="GO:0008270">
    <property type="term" value="F:zinc ion binding"/>
    <property type="evidence" value="ECO:0007669"/>
    <property type="project" value="InterPro"/>
</dbReference>
<reference evidence="11 12" key="1">
    <citation type="submission" date="2012-01" db="EMBL/GenBank/DDBJ databases">
        <title>The Genome Sequence of Scardovia wiggsiae F0424.</title>
        <authorList>
            <consortium name="The Broad Institute Genome Sequencing Platform"/>
            <person name="Earl A."/>
            <person name="Ward D."/>
            <person name="Feldgarden M."/>
            <person name="Gevers D."/>
            <person name="Izard J."/>
            <person name="Ganesan A."/>
            <person name="Baranova O.V."/>
            <person name="Blanton J.M."/>
            <person name="Tanner A.C."/>
            <person name="Mathney J."/>
            <person name="Dewhirst F.E."/>
            <person name="Young S.K."/>
            <person name="Zeng Q."/>
            <person name="Gargeya S."/>
            <person name="Fitzgerald M."/>
            <person name="Haas B."/>
            <person name="Abouelleil A."/>
            <person name="Alvarado L."/>
            <person name="Arachchi H.M."/>
            <person name="Berlin A."/>
            <person name="Chapman S.B."/>
            <person name="Gearin G."/>
            <person name="Goldberg J."/>
            <person name="Griggs A."/>
            <person name="Gujja S."/>
            <person name="Hansen M."/>
            <person name="Heiman D."/>
            <person name="Howarth C."/>
            <person name="Larimer J."/>
            <person name="Lui A."/>
            <person name="MacDonald P.J.P."/>
            <person name="McCowen C."/>
            <person name="Montmayeur A."/>
            <person name="Murphy C."/>
            <person name="Neiman D."/>
            <person name="Pearson M."/>
            <person name="Priest M."/>
            <person name="Roberts A."/>
            <person name="Saif S."/>
            <person name="Shea T."/>
            <person name="Sisk P."/>
            <person name="Stolte C."/>
            <person name="Sykes S."/>
            <person name="Wortman J."/>
            <person name="Nusbaum C."/>
            <person name="Birren B."/>
        </authorList>
    </citation>
    <scope>NUCLEOTIDE SEQUENCE [LARGE SCALE GENOMIC DNA]</scope>
    <source>
        <strain evidence="11 12">F0424</strain>
    </source>
</reference>
<feature type="binding site" evidence="8">
    <location>
        <position position="81"/>
    </location>
    <ligand>
        <name>Zn(2+)</name>
        <dbReference type="ChEBI" id="CHEBI:29105"/>
    </ligand>
</feature>
<feature type="binding site" evidence="8">
    <location>
        <position position="255"/>
    </location>
    <ligand>
        <name>Zn(2+)</name>
        <dbReference type="ChEBI" id="CHEBI:29105"/>
    </ligand>
</feature>
<evidence type="ECO:0000256" key="8">
    <source>
        <dbReference type="PIRSR" id="PIRSR001480-2"/>
    </source>
</evidence>
<feature type="domain" description="Phosphomannose isomerase type I catalytic" evidence="10">
    <location>
        <begin position="9"/>
        <end position="132"/>
    </location>
</feature>
<comment type="cofactor">
    <cofactor evidence="8">
        <name>Zn(2+)</name>
        <dbReference type="ChEBI" id="CHEBI:29105"/>
    </cofactor>
    <text evidence="8">Binds 1 zinc ion per subunit.</text>
</comment>
<dbReference type="InterPro" id="IPR011051">
    <property type="entry name" value="RmlC_Cupin_sf"/>
</dbReference>
<evidence type="ECO:0000256" key="5">
    <source>
        <dbReference type="ARBA" id="ARBA00022833"/>
    </source>
</evidence>
<feature type="binding site" evidence="8">
    <location>
        <position position="116"/>
    </location>
    <ligand>
        <name>Zn(2+)</name>
        <dbReference type="ChEBI" id="CHEBI:29105"/>
    </ligand>
</feature>
<dbReference type="InterPro" id="IPR046457">
    <property type="entry name" value="PMI_typeI_cat"/>
</dbReference>
<evidence type="ECO:0000256" key="6">
    <source>
        <dbReference type="ARBA" id="ARBA00023235"/>
    </source>
</evidence>
<dbReference type="HOGENOM" id="CLU_026967_1_1_11"/>
<dbReference type="SUPFAM" id="SSF51182">
    <property type="entry name" value="RmlC-like cupins"/>
    <property type="match status" value="1"/>
</dbReference>
<dbReference type="AlphaFoldDB" id="J0DH29"/>
<feature type="region of interest" description="Disordered" evidence="9">
    <location>
        <begin position="81"/>
        <end position="102"/>
    </location>
</feature>
<feature type="binding site" evidence="8">
    <location>
        <position position="79"/>
    </location>
    <ligand>
        <name>Zn(2+)</name>
        <dbReference type="ChEBI" id="CHEBI:29105"/>
    </ligand>
</feature>
<name>J0DH29_9BIFI</name>
<dbReference type="PANTHER" id="PTHR10309">
    <property type="entry name" value="MANNOSE-6-PHOSPHATE ISOMERASE"/>
    <property type="match status" value="1"/>
</dbReference>
<dbReference type="GO" id="GO:0009298">
    <property type="term" value="P:GDP-mannose biosynthetic process"/>
    <property type="evidence" value="ECO:0007669"/>
    <property type="project" value="InterPro"/>
</dbReference>
<dbReference type="STRING" id="857290.HMPREF9156_00427"/>
<dbReference type="PANTHER" id="PTHR10309:SF0">
    <property type="entry name" value="MANNOSE-6-PHOSPHATE ISOMERASE"/>
    <property type="match status" value="1"/>
</dbReference>
<dbReference type="Gene3D" id="1.10.441.10">
    <property type="entry name" value="Phosphomannose Isomerase, domain 2"/>
    <property type="match status" value="1"/>
</dbReference>
<dbReference type="CDD" id="cd07011">
    <property type="entry name" value="cupin_PMI_type_I_N"/>
    <property type="match status" value="1"/>
</dbReference>
<dbReference type="GO" id="GO:0005829">
    <property type="term" value="C:cytosol"/>
    <property type="evidence" value="ECO:0007669"/>
    <property type="project" value="TreeGrafter"/>
</dbReference>
<dbReference type="InterPro" id="IPR014710">
    <property type="entry name" value="RmlC-like_jellyroll"/>
</dbReference>
<organism evidence="11 12">
    <name type="scientific">Scardovia wiggsiae F0424</name>
    <dbReference type="NCBI Taxonomy" id="857290"/>
    <lineage>
        <taxon>Bacteria</taxon>
        <taxon>Bacillati</taxon>
        <taxon>Actinomycetota</taxon>
        <taxon>Actinomycetes</taxon>
        <taxon>Bifidobacteriales</taxon>
        <taxon>Bifidobacteriaceae</taxon>
        <taxon>Scardovia</taxon>
    </lineage>
</organism>
<evidence type="ECO:0000256" key="1">
    <source>
        <dbReference type="ARBA" id="ARBA00000757"/>
    </source>
</evidence>
<sequence length="426" mass="45998">MRLQSLFGVDDEGPLAELWFSGHPQFPSMLSSDGDTIDAATAIRRAPEFMISRTIADRWGDELPFLFKVISARKPLSLQVHPSQENAQEGFKKENSSHIDISDPRRSFKDAVAKHEMVVALEPFSASVGFMPIRQQIRALGAIGHPLARSMAALLSDESAGSRQERIYSAFRLAVSSASTMSAGITAAISEALSREGSEGDRSQPPSSAVLSALRHAQDAAQSFPDDPSTLCIAMMNPVELEQGGSVFIPAGTVHVYLRGTGAEIMTNSDNVLRAGMTPKHKDISGFMENLNCIPSPPIDPASGLLKLVFQADIVTYRPPLDEFMVAYGHVDPKSGATGRWWTVSDRLRRTQAKFSQAVGPQHVVASRRRPRVIVALDGVVRCRSNSHSIDLHQGEAVFIPASEPSVTVSGAVEEPGSYILATTAV</sequence>
<evidence type="ECO:0000256" key="9">
    <source>
        <dbReference type="SAM" id="MobiDB-lite"/>
    </source>
</evidence>
<dbReference type="eggNOG" id="COG1482">
    <property type="taxonomic scope" value="Bacteria"/>
</dbReference>
<dbReference type="InterPro" id="IPR001250">
    <property type="entry name" value="Man6P_Isoase-1"/>
</dbReference>
<protein>
    <recommendedName>
        <fullName evidence="3">mannose-6-phosphate isomerase</fullName>
        <ecNumber evidence="3">5.3.1.8</ecNumber>
    </recommendedName>
</protein>
<dbReference type="GO" id="GO:0004476">
    <property type="term" value="F:mannose-6-phosphate isomerase activity"/>
    <property type="evidence" value="ECO:0007669"/>
    <property type="project" value="UniProtKB-EC"/>
</dbReference>
<comment type="catalytic activity">
    <reaction evidence="1">
        <text>D-mannose 6-phosphate = D-fructose 6-phosphate</text>
        <dbReference type="Rhea" id="RHEA:12356"/>
        <dbReference type="ChEBI" id="CHEBI:58735"/>
        <dbReference type="ChEBI" id="CHEBI:61527"/>
        <dbReference type="EC" id="5.3.1.8"/>
    </reaction>
</comment>
<dbReference type="PIRSF" id="PIRSF001480">
    <property type="entry name" value="Mannose-6-phosphate_isomerase"/>
    <property type="match status" value="1"/>
</dbReference>
<accession>J0DH29</accession>
<dbReference type="GO" id="GO:0005975">
    <property type="term" value="P:carbohydrate metabolic process"/>
    <property type="evidence" value="ECO:0007669"/>
    <property type="project" value="InterPro"/>
</dbReference>
<dbReference type="Proteomes" id="UP000006415">
    <property type="component" value="Unassembled WGS sequence"/>
</dbReference>
<feature type="active site" evidence="7">
    <location>
        <position position="274"/>
    </location>
</feature>
<keyword evidence="5 8" id="KW-0862">Zinc</keyword>
<evidence type="ECO:0000256" key="3">
    <source>
        <dbReference type="ARBA" id="ARBA00011956"/>
    </source>
</evidence>
<dbReference type="Gene3D" id="2.60.120.10">
    <property type="entry name" value="Jelly Rolls"/>
    <property type="match status" value="2"/>
</dbReference>
<dbReference type="PRINTS" id="PR00714">
    <property type="entry name" value="MAN6PISMRASE"/>
</dbReference>
<evidence type="ECO:0000259" key="10">
    <source>
        <dbReference type="Pfam" id="PF20511"/>
    </source>
</evidence>
<keyword evidence="12" id="KW-1185">Reference proteome</keyword>
<gene>
    <name evidence="11" type="ORF">HMPREF9156_00427</name>
</gene>
<dbReference type="EMBL" id="AGZS01000001">
    <property type="protein sequence ID" value="EJD65663.1"/>
    <property type="molecule type" value="Genomic_DNA"/>
</dbReference>
<keyword evidence="4 8" id="KW-0479">Metal-binding</keyword>
<dbReference type="Pfam" id="PF20511">
    <property type="entry name" value="PMI_typeI_cat"/>
    <property type="match status" value="1"/>
</dbReference>
<dbReference type="NCBIfam" id="TIGR00218">
    <property type="entry name" value="manA"/>
    <property type="match status" value="1"/>
</dbReference>
<evidence type="ECO:0000313" key="12">
    <source>
        <dbReference type="Proteomes" id="UP000006415"/>
    </source>
</evidence>